<keyword evidence="2 5" id="KW-0812">Transmembrane</keyword>
<evidence type="ECO:0000313" key="8">
    <source>
        <dbReference type="Proteomes" id="UP000462621"/>
    </source>
</evidence>
<evidence type="ECO:0000313" key="7">
    <source>
        <dbReference type="EMBL" id="MZI91966.1"/>
    </source>
</evidence>
<keyword evidence="8" id="KW-1185">Reference proteome</keyword>
<protein>
    <submittedName>
        <fullName evidence="7">EamA family transporter</fullName>
    </submittedName>
</protein>
<feature type="transmembrane region" description="Helical" evidence="5">
    <location>
        <begin position="96"/>
        <end position="114"/>
    </location>
</feature>
<dbReference type="PANTHER" id="PTHR22911:SF6">
    <property type="entry name" value="SOLUTE CARRIER FAMILY 35 MEMBER G1"/>
    <property type="match status" value="1"/>
</dbReference>
<feature type="transmembrane region" description="Helical" evidence="5">
    <location>
        <begin position="121"/>
        <end position="143"/>
    </location>
</feature>
<feature type="transmembrane region" description="Helical" evidence="5">
    <location>
        <begin position="275"/>
        <end position="295"/>
    </location>
</feature>
<reference evidence="7 8" key="1">
    <citation type="submission" date="2019-10" db="EMBL/GenBank/DDBJ databases">
        <title>Vibrio sp. nov. isolated from a shrimp pond.</title>
        <authorList>
            <person name="Gomez-Gil B."/>
            <person name="Enciso-Ibarra J."/>
            <person name="Enciso-Ibarra K."/>
            <person name="Bolan-Mejia C."/>
        </authorList>
    </citation>
    <scope>NUCLEOTIDE SEQUENCE [LARGE SCALE GENOMIC DNA]</scope>
    <source>
        <strain evidence="7 8">CAIM 722</strain>
    </source>
</reference>
<comment type="subcellular location">
    <subcellularLocation>
        <location evidence="1">Membrane</location>
        <topology evidence="1">Multi-pass membrane protein</topology>
    </subcellularLocation>
</comment>
<evidence type="ECO:0000256" key="5">
    <source>
        <dbReference type="SAM" id="Phobius"/>
    </source>
</evidence>
<dbReference type="PANTHER" id="PTHR22911">
    <property type="entry name" value="ACYL-MALONYL CONDENSING ENZYME-RELATED"/>
    <property type="match status" value="1"/>
</dbReference>
<keyword evidence="4 5" id="KW-0472">Membrane</keyword>
<dbReference type="InterPro" id="IPR037185">
    <property type="entry name" value="EmrE-like"/>
</dbReference>
<evidence type="ECO:0000256" key="1">
    <source>
        <dbReference type="ARBA" id="ARBA00004141"/>
    </source>
</evidence>
<feature type="transmembrane region" description="Helical" evidence="5">
    <location>
        <begin position="37"/>
        <end position="57"/>
    </location>
</feature>
<dbReference type="SUPFAM" id="SSF103481">
    <property type="entry name" value="Multidrug resistance efflux transporter EmrE"/>
    <property type="match status" value="2"/>
</dbReference>
<evidence type="ECO:0000256" key="2">
    <source>
        <dbReference type="ARBA" id="ARBA00022692"/>
    </source>
</evidence>
<dbReference type="InterPro" id="IPR000620">
    <property type="entry name" value="EamA_dom"/>
</dbReference>
<feature type="domain" description="EamA" evidence="6">
    <location>
        <begin position="149"/>
        <end position="287"/>
    </location>
</feature>
<dbReference type="Pfam" id="PF00892">
    <property type="entry name" value="EamA"/>
    <property type="match status" value="2"/>
</dbReference>
<dbReference type="EMBL" id="WEKT01000002">
    <property type="protein sequence ID" value="MZI91966.1"/>
    <property type="molecule type" value="Genomic_DNA"/>
</dbReference>
<evidence type="ECO:0000256" key="4">
    <source>
        <dbReference type="ARBA" id="ARBA00023136"/>
    </source>
</evidence>
<sequence>MQSTPLAVSFMLVSTLSLSLSGLITKYLSVDISAQWLTFLRFFLPGLMLFAVMAVTQCRLPVASMRKSLVLRAFCMAGCQLCFIFSLQTLSLVESVVLFSTGPLFIPLLEKLFFRVKLQGLTLIGLAMTFIGVLLLAGDVSGIRWRPELLIGVLAGLFNAGSQLCLYRATKSDMRTIEINAWSFGMASLVLLPLLITSPISFSPAGDKTGYGALIVGAVLAIAFLVINTQVFRAKAYRIANSGSQLAPLIFTNLMYSAIWQMLFFDVSYSSKQKIGLALIVVATVITGLLPKVLATWHHAKLKSA</sequence>
<feature type="transmembrane region" description="Helical" evidence="5">
    <location>
        <begin position="179"/>
        <end position="200"/>
    </location>
</feature>
<dbReference type="AlphaFoldDB" id="A0A7X4LHX5"/>
<feature type="transmembrane region" description="Helical" evidence="5">
    <location>
        <begin position="149"/>
        <end position="167"/>
    </location>
</feature>
<evidence type="ECO:0000256" key="3">
    <source>
        <dbReference type="ARBA" id="ARBA00022989"/>
    </source>
</evidence>
<name>A0A7X4LHX5_9VIBR</name>
<organism evidence="7 8">
    <name type="scientific">Vibrio eleionomae</name>
    <dbReference type="NCBI Taxonomy" id="2653505"/>
    <lineage>
        <taxon>Bacteria</taxon>
        <taxon>Pseudomonadati</taxon>
        <taxon>Pseudomonadota</taxon>
        <taxon>Gammaproteobacteria</taxon>
        <taxon>Vibrionales</taxon>
        <taxon>Vibrionaceae</taxon>
        <taxon>Vibrio</taxon>
    </lineage>
</organism>
<feature type="domain" description="EamA" evidence="6">
    <location>
        <begin position="7"/>
        <end position="136"/>
    </location>
</feature>
<feature type="transmembrane region" description="Helical" evidence="5">
    <location>
        <begin position="69"/>
        <end position="90"/>
    </location>
</feature>
<feature type="transmembrane region" description="Helical" evidence="5">
    <location>
        <begin position="212"/>
        <end position="234"/>
    </location>
</feature>
<comment type="caution">
    <text evidence="7">The sequence shown here is derived from an EMBL/GenBank/DDBJ whole genome shotgun (WGS) entry which is preliminary data.</text>
</comment>
<dbReference type="GO" id="GO:0016020">
    <property type="term" value="C:membrane"/>
    <property type="evidence" value="ECO:0007669"/>
    <property type="project" value="UniProtKB-SubCell"/>
</dbReference>
<evidence type="ECO:0000259" key="6">
    <source>
        <dbReference type="Pfam" id="PF00892"/>
    </source>
</evidence>
<accession>A0A7X4LHX5</accession>
<dbReference type="RefSeq" id="WP_161153277.1">
    <property type="nucleotide sequence ID" value="NZ_WEKT01000002.1"/>
</dbReference>
<proteinExistence type="predicted"/>
<feature type="transmembrane region" description="Helical" evidence="5">
    <location>
        <begin position="246"/>
        <end position="263"/>
    </location>
</feature>
<keyword evidence="3 5" id="KW-1133">Transmembrane helix</keyword>
<dbReference type="Proteomes" id="UP000462621">
    <property type="component" value="Unassembled WGS sequence"/>
</dbReference>
<gene>
    <name evidence="7" type="ORF">F9817_01950</name>
</gene>